<gene>
    <name evidence="10" type="ordered locus">MLP_48600</name>
</gene>
<evidence type="ECO:0000313" key="10">
    <source>
        <dbReference type="EMBL" id="BAK37874.1"/>
    </source>
</evidence>
<protein>
    <submittedName>
        <fullName evidence="10">Putative glycosyltransferase</fullName>
        <ecNumber evidence="10">2.4.-.-</ecNumber>
    </submittedName>
</protein>
<comment type="similarity">
    <text evidence="2">Belongs to the bacterial sugar transferase family.</text>
</comment>
<evidence type="ECO:0000256" key="2">
    <source>
        <dbReference type="ARBA" id="ARBA00006464"/>
    </source>
</evidence>
<feature type="transmembrane region" description="Helical" evidence="8">
    <location>
        <begin position="313"/>
        <end position="334"/>
    </location>
</feature>
<keyword evidence="11" id="KW-1185">Reference proteome</keyword>
<dbReference type="Proteomes" id="UP000007947">
    <property type="component" value="Chromosome"/>
</dbReference>
<dbReference type="PANTHER" id="PTHR30576">
    <property type="entry name" value="COLANIC BIOSYNTHESIS UDP-GLUCOSE LIPID CARRIER TRANSFERASE"/>
    <property type="match status" value="1"/>
</dbReference>
<dbReference type="Pfam" id="PF02397">
    <property type="entry name" value="Bac_transf"/>
    <property type="match status" value="1"/>
</dbReference>
<feature type="transmembrane region" description="Helical" evidence="8">
    <location>
        <begin position="137"/>
        <end position="159"/>
    </location>
</feature>
<keyword evidence="6 8" id="KW-0472">Membrane</keyword>
<reference evidence="10 11" key="1">
    <citation type="submission" date="2011-05" db="EMBL/GenBank/DDBJ databases">
        <title>Whole genome sequence of Microlunatus phosphovorus NM-1.</title>
        <authorList>
            <person name="Hosoyama A."/>
            <person name="Sasaki K."/>
            <person name="Harada T."/>
            <person name="Igarashi R."/>
            <person name="Kawakoshi A."/>
            <person name="Sasagawa M."/>
            <person name="Fukada J."/>
            <person name="Nakamura S."/>
            <person name="Katano Y."/>
            <person name="Hanada S."/>
            <person name="Kamagata Y."/>
            <person name="Nakamura N."/>
            <person name="Yamazaki S."/>
            <person name="Fujita N."/>
        </authorList>
    </citation>
    <scope>NUCLEOTIDE SEQUENCE [LARGE SCALE GENOMIC DNA]</scope>
    <source>
        <strain evidence="11">ATCC 700054 / DSM 10555 / JCM 9379 / NBRC 101784 / NCIMB 13414 / VKM Ac-1990 / NM-1</strain>
    </source>
</reference>
<sequence>MGHPHSPITAPTLSGVDTPMPVGHTSAPPSASLRRRNFIAWSRRYVLTLVLADGLIGAAAAVVPSRFSNSLDGEFALVAVLAILGAIAWPTSISLARGYVRNRVGVGSEELRAVPRAGVALVVAGAFPAGLLGQQTLLTLVVVGVPFAVLLSTSIRYFARKALHRRQRTGFDVRHVVVVGSSRAVRELTDRLNREKQCGMKVVGACLPSHEVGDVSDFGIPVLGDLSSVARIVRRLDCDAVAVTSDDSTRDTYLRKLAWSLEGTGVEMLVDPGLVEVAGPRMHIRPLMGAPLLHIEQPHFSGWRRVIKRGSDLVITSLGLVLISPVILVIALLIKLQDGGPILFRQKRVGRDGEEFWMYKFRSMVIDAEARKAALMAHNEGKGGLFKLTEDPRITPLGKFLRDFSLDELPQLFNVLNGSMSLVGPRPHLANEIAQMPSEATRRALVTPGLTGLWQVSGRSDLEGDEAVRLDLRYVENWTFTLDILILWKTASAVLAKRGAR</sequence>
<dbReference type="InterPro" id="IPR017475">
    <property type="entry name" value="EPS_sugar_tfrase"/>
</dbReference>
<keyword evidence="5 8" id="KW-1133">Transmembrane helix</keyword>
<keyword evidence="10" id="KW-0328">Glycosyltransferase</keyword>
<dbReference type="PANTHER" id="PTHR30576:SF10">
    <property type="entry name" value="SLL5057 PROTEIN"/>
    <property type="match status" value="1"/>
</dbReference>
<evidence type="ECO:0000256" key="7">
    <source>
        <dbReference type="SAM" id="MobiDB-lite"/>
    </source>
</evidence>
<feature type="transmembrane region" description="Helical" evidence="8">
    <location>
        <begin position="113"/>
        <end position="131"/>
    </location>
</feature>
<dbReference type="GO" id="GO:0016780">
    <property type="term" value="F:phosphotransferase activity, for other substituted phosphate groups"/>
    <property type="evidence" value="ECO:0007669"/>
    <property type="project" value="TreeGrafter"/>
</dbReference>
<evidence type="ECO:0000256" key="1">
    <source>
        <dbReference type="ARBA" id="ARBA00004141"/>
    </source>
</evidence>
<evidence type="ECO:0000256" key="5">
    <source>
        <dbReference type="ARBA" id="ARBA00022989"/>
    </source>
</evidence>
<keyword evidence="3 10" id="KW-0808">Transferase</keyword>
<dbReference type="EMBL" id="AP012204">
    <property type="protein sequence ID" value="BAK37874.1"/>
    <property type="molecule type" value="Genomic_DNA"/>
</dbReference>
<feature type="transmembrane region" description="Helical" evidence="8">
    <location>
        <begin position="75"/>
        <end position="93"/>
    </location>
</feature>
<evidence type="ECO:0000256" key="4">
    <source>
        <dbReference type="ARBA" id="ARBA00022692"/>
    </source>
</evidence>
<dbReference type="GO" id="GO:0016757">
    <property type="term" value="F:glycosyltransferase activity"/>
    <property type="evidence" value="ECO:0007669"/>
    <property type="project" value="UniProtKB-KW"/>
</dbReference>
<feature type="region of interest" description="Disordered" evidence="7">
    <location>
        <begin position="1"/>
        <end position="29"/>
    </location>
</feature>
<proteinExistence type="inferred from homology"/>
<organism evidence="10 11">
    <name type="scientific">Microlunatus phosphovorus (strain ATCC 700054 / DSM 10555 / JCM 9379 / NBRC 101784 / NCIMB 13414 / VKM Ac-1990 / NM-1)</name>
    <dbReference type="NCBI Taxonomy" id="1032480"/>
    <lineage>
        <taxon>Bacteria</taxon>
        <taxon>Bacillati</taxon>
        <taxon>Actinomycetota</taxon>
        <taxon>Actinomycetes</taxon>
        <taxon>Propionibacteriales</taxon>
        <taxon>Propionibacteriaceae</taxon>
        <taxon>Microlunatus</taxon>
    </lineage>
</organism>
<evidence type="ECO:0000256" key="3">
    <source>
        <dbReference type="ARBA" id="ARBA00022679"/>
    </source>
</evidence>
<dbReference type="EC" id="2.4.-.-" evidence="10"/>
<name>F5XFD6_MICPN</name>
<dbReference type="STRING" id="1032480.MLP_48600"/>
<dbReference type="Gene3D" id="3.40.50.720">
    <property type="entry name" value="NAD(P)-binding Rossmann-like Domain"/>
    <property type="match status" value="1"/>
</dbReference>
<evidence type="ECO:0000259" key="9">
    <source>
        <dbReference type="Pfam" id="PF02397"/>
    </source>
</evidence>
<comment type="subcellular location">
    <subcellularLocation>
        <location evidence="1">Membrane</location>
        <topology evidence="1">Multi-pass membrane protein</topology>
    </subcellularLocation>
</comment>
<feature type="domain" description="Bacterial sugar transferase" evidence="9">
    <location>
        <begin position="308"/>
        <end position="495"/>
    </location>
</feature>
<dbReference type="AlphaFoldDB" id="F5XFD6"/>
<evidence type="ECO:0000313" key="11">
    <source>
        <dbReference type="Proteomes" id="UP000007947"/>
    </source>
</evidence>
<dbReference type="GO" id="GO:0016020">
    <property type="term" value="C:membrane"/>
    <property type="evidence" value="ECO:0007669"/>
    <property type="project" value="UniProtKB-SubCell"/>
</dbReference>
<dbReference type="NCBIfam" id="TIGR03025">
    <property type="entry name" value="EPS_sugtrans"/>
    <property type="match status" value="1"/>
</dbReference>
<evidence type="ECO:0000256" key="8">
    <source>
        <dbReference type="SAM" id="Phobius"/>
    </source>
</evidence>
<dbReference type="HOGENOM" id="CLU_024920_3_2_11"/>
<feature type="transmembrane region" description="Helical" evidence="8">
    <location>
        <begin position="45"/>
        <end position="63"/>
    </location>
</feature>
<dbReference type="InterPro" id="IPR003362">
    <property type="entry name" value="Bact_transf"/>
</dbReference>
<keyword evidence="4 8" id="KW-0812">Transmembrane</keyword>
<accession>F5XFD6</accession>
<dbReference type="eggNOG" id="COG2148">
    <property type="taxonomic scope" value="Bacteria"/>
</dbReference>
<dbReference type="KEGG" id="mph:MLP_48600"/>
<evidence type="ECO:0000256" key="6">
    <source>
        <dbReference type="ARBA" id="ARBA00023136"/>
    </source>
</evidence>